<dbReference type="GO" id="GO:0016020">
    <property type="term" value="C:membrane"/>
    <property type="evidence" value="ECO:0007669"/>
    <property type="project" value="UniProtKB-SubCell"/>
</dbReference>
<comment type="caution">
    <text evidence="7">The sequence shown here is derived from an EMBL/GenBank/DDBJ whole genome shotgun (WGS) entry which is preliminary data.</text>
</comment>
<dbReference type="InterPro" id="IPR051533">
    <property type="entry name" value="WaaL-like"/>
</dbReference>
<dbReference type="Pfam" id="PF04932">
    <property type="entry name" value="Wzy_C"/>
    <property type="match status" value="1"/>
</dbReference>
<evidence type="ECO:0000259" key="6">
    <source>
        <dbReference type="Pfam" id="PF04932"/>
    </source>
</evidence>
<name>A0A2M7AUB1_9BACT</name>
<dbReference type="InterPro" id="IPR007016">
    <property type="entry name" value="O-antigen_ligase-rel_domated"/>
</dbReference>
<protein>
    <recommendedName>
        <fullName evidence="6">O-antigen ligase-related domain-containing protein</fullName>
    </recommendedName>
</protein>
<dbReference type="EMBL" id="PEVZ01000043">
    <property type="protein sequence ID" value="PIU74221.1"/>
    <property type="molecule type" value="Genomic_DNA"/>
</dbReference>
<dbReference type="PANTHER" id="PTHR37422:SF13">
    <property type="entry name" value="LIPOPOLYSACCHARIDE BIOSYNTHESIS PROTEIN PA4999-RELATED"/>
    <property type="match status" value="1"/>
</dbReference>
<keyword evidence="2 5" id="KW-0812">Transmembrane</keyword>
<dbReference type="Proteomes" id="UP000229001">
    <property type="component" value="Unassembled WGS sequence"/>
</dbReference>
<feature type="transmembrane region" description="Helical" evidence="5">
    <location>
        <begin position="357"/>
        <end position="375"/>
    </location>
</feature>
<feature type="transmembrane region" description="Helical" evidence="5">
    <location>
        <begin position="210"/>
        <end position="240"/>
    </location>
</feature>
<feature type="transmembrane region" description="Helical" evidence="5">
    <location>
        <begin position="180"/>
        <end position="198"/>
    </location>
</feature>
<evidence type="ECO:0000256" key="2">
    <source>
        <dbReference type="ARBA" id="ARBA00022692"/>
    </source>
</evidence>
<sequence length="399" mass="46333">MINKILFFLFLLLIPTQFGKHFFLAFSYLSGVRVDYLAPTIYLTDIIIFLLAIANSKIVFKFFKNKKILISLFFLLINILFSRLPIISFYWFLKTIELLIIFFLAKKILTTLKEKYILIALFISSLFQLFISLTQLINKHSVQGIFYYFGERLLTLSTPGVAKASIQGAEFLRPYGTFSHPNSLAGFFLLLYFFVLTYKKFNRYLAIKYLLLFISSILVFVSFSKIAIACYLILNTYYLILNTKFNCRICKIARIIVVFIVSLIFLSATTDPLTVNKRIELMKNSIEIIFKNPLFGVGIGSYLIEQAKFSSKFYLFFNQPVHNIFLLFIAETGLIIGGFILYQLINRLIRAHLKKEQWILIFVIIFTGFFDHYWLTLQQNFLLMGLIMGVILSPSLPAD</sequence>
<evidence type="ECO:0000256" key="5">
    <source>
        <dbReference type="SAM" id="Phobius"/>
    </source>
</evidence>
<feature type="domain" description="O-antigen ligase-related" evidence="6">
    <location>
        <begin position="210"/>
        <end position="335"/>
    </location>
</feature>
<feature type="transmembrane region" description="Helical" evidence="5">
    <location>
        <begin position="252"/>
        <end position="273"/>
    </location>
</feature>
<feature type="transmembrane region" description="Helical" evidence="5">
    <location>
        <begin position="324"/>
        <end position="345"/>
    </location>
</feature>
<evidence type="ECO:0000313" key="7">
    <source>
        <dbReference type="EMBL" id="PIU74221.1"/>
    </source>
</evidence>
<feature type="transmembrane region" description="Helical" evidence="5">
    <location>
        <begin position="68"/>
        <end position="84"/>
    </location>
</feature>
<accession>A0A2M7AUB1</accession>
<proteinExistence type="predicted"/>
<evidence type="ECO:0000256" key="4">
    <source>
        <dbReference type="ARBA" id="ARBA00023136"/>
    </source>
</evidence>
<comment type="subcellular location">
    <subcellularLocation>
        <location evidence="1">Membrane</location>
        <topology evidence="1">Multi-pass membrane protein</topology>
    </subcellularLocation>
</comment>
<evidence type="ECO:0000256" key="3">
    <source>
        <dbReference type="ARBA" id="ARBA00022989"/>
    </source>
</evidence>
<organism evidence="7 8">
    <name type="scientific">Candidatus Roizmanbacteria bacterium CG06_land_8_20_14_3_00_34_14</name>
    <dbReference type="NCBI Taxonomy" id="1974848"/>
    <lineage>
        <taxon>Bacteria</taxon>
        <taxon>Candidatus Roizmaniibacteriota</taxon>
    </lineage>
</organism>
<dbReference type="AlphaFoldDB" id="A0A2M7AUB1"/>
<dbReference type="PANTHER" id="PTHR37422">
    <property type="entry name" value="TEICHURONIC ACID BIOSYNTHESIS PROTEIN TUAE"/>
    <property type="match status" value="1"/>
</dbReference>
<gene>
    <name evidence="7" type="ORF">COS77_02715</name>
</gene>
<keyword evidence="3 5" id="KW-1133">Transmembrane helix</keyword>
<keyword evidence="4 5" id="KW-0472">Membrane</keyword>
<feature type="transmembrane region" description="Helical" evidence="5">
    <location>
        <begin position="35"/>
        <end position="56"/>
    </location>
</feature>
<reference evidence="8" key="1">
    <citation type="submission" date="2017-09" db="EMBL/GenBank/DDBJ databases">
        <title>Depth-based differentiation of microbial function through sediment-hosted aquifers and enrichment of novel symbionts in the deep terrestrial subsurface.</title>
        <authorList>
            <person name="Probst A.J."/>
            <person name="Ladd B."/>
            <person name="Jarett J.K."/>
            <person name="Geller-Mcgrath D.E."/>
            <person name="Sieber C.M.K."/>
            <person name="Emerson J.B."/>
            <person name="Anantharaman K."/>
            <person name="Thomas B.C."/>
            <person name="Malmstrom R."/>
            <person name="Stieglmeier M."/>
            <person name="Klingl A."/>
            <person name="Woyke T."/>
            <person name="Ryan C.M."/>
            <person name="Banfield J.F."/>
        </authorList>
    </citation>
    <scope>NUCLEOTIDE SEQUENCE [LARGE SCALE GENOMIC DNA]</scope>
</reference>
<evidence type="ECO:0000256" key="1">
    <source>
        <dbReference type="ARBA" id="ARBA00004141"/>
    </source>
</evidence>
<evidence type="ECO:0000313" key="8">
    <source>
        <dbReference type="Proteomes" id="UP000229001"/>
    </source>
</evidence>
<feature type="transmembrane region" description="Helical" evidence="5">
    <location>
        <begin position="116"/>
        <end position="137"/>
    </location>
</feature>